<evidence type="ECO:0000313" key="8">
    <source>
        <dbReference type="Proteomes" id="UP000286985"/>
    </source>
</evidence>
<dbReference type="InterPro" id="IPR043128">
    <property type="entry name" value="Rev_trsase/Diguanyl_cyclase"/>
</dbReference>
<dbReference type="CDD" id="cd00130">
    <property type="entry name" value="PAS"/>
    <property type="match status" value="1"/>
</dbReference>
<dbReference type="PROSITE" id="PS50887">
    <property type="entry name" value="GGDEF"/>
    <property type="match status" value="1"/>
</dbReference>
<dbReference type="CDD" id="cd01948">
    <property type="entry name" value="EAL"/>
    <property type="match status" value="1"/>
</dbReference>
<evidence type="ECO:0000259" key="6">
    <source>
        <dbReference type="PROSITE" id="PS50887"/>
    </source>
</evidence>
<dbReference type="InterPro" id="IPR001633">
    <property type="entry name" value="EAL_dom"/>
</dbReference>
<dbReference type="InterPro" id="IPR000700">
    <property type="entry name" value="PAS-assoc_C"/>
</dbReference>
<dbReference type="Gene3D" id="3.20.20.450">
    <property type="entry name" value="EAL domain"/>
    <property type="match status" value="1"/>
</dbReference>
<dbReference type="PROSITE" id="PS50112">
    <property type="entry name" value="PAS"/>
    <property type="match status" value="1"/>
</dbReference>
<dbReference type="Gene3D" id="3.30.70.270">
    <property type="match status" value="1"/>
</dbReference>
<dbReference type="Pfam" id="PF13426">
    <property type="entry name" value="PAS_9"/>
    <property type="match status" value="1"/>
</dbReference>
<dbReference type="InterPro" id="IPR029787">
    <property type="entry name" value="Nucleotide_cyclase"/>
</dbReference>
<dbReference type="SUPFAM" id="SSF141868">
    <property type="entry name" value="EAL domain-like"/>
    <property type="match status" value="1"/>
</dbReference>
<evidence type="ECO:0000256" key="1">
    <source>
        <dbReference type="ARBA" id="ARBA00012282"/>
    </source>
</evidence>
<comment type="caution">
    <text evidence="7">The sequence shown here is derived from an EMBL/GenBank/DDBJ whole genome shotgun (WGS) entry which is preliminary data.</text>
</comment>
<dbReference type="OrthoDB" id="9176779at2"/>
<dbReference type="InterPro" id="IPR000160">
    <property type="entry name" value="GGDEF_dom"/>
</dbReference>
<dbReference type="EC" id="3.1.4.52" evidence="1"/>
<dbReference type="EMBL" id="PIPU01000001">
    <property type="protein sequence ID" value="RUO49046.1"/>
    <property type="molecule type" value="Genomic_DNA"/>
</dbReference>
<name>A0A432XK99_9GAMM</name>
<reference evidence="8" key="1">
    <citation type="journal article" date="2018" name="Front. Microbiol.">
        <title>Genome-Based Analysis Reveals the Taxonomy and Diversity of the Family Idiomarinaceae.</title>
        <authorList>
            <person name="Liu Y."/>
            <person name="Lai Q."/>
            <person name="Shao Z."/>
        </authorList>
    </citation>
    <scope>NUCLEOTIDE SEQUENCE [LARGE SCALE GENOMIC DNA]</scope>
    <source>
        <strain evidence="8">908033</strain>
    </source>
</reference>
<dbReference type="Pfam" id="PF00990">
    <property type="entry name" value="GGDEF"/>
    <property type="match status" value="1"/>
</dbReference>
<dbReference type="AlphaFoldDB" id="A0A432XK99"/>
<dbReference type="CDD" id="cd01949">
    <property type="entry name" value="GGDEF"/>
    <property type="match status" value="1"/>
</dbReference>
<sequence>MEVKPHNVIALSPIEHEKAFLLERAVESSINSIVIIDARAPGRPLVYANHAFYKTTGYTASEVLGQSLHFLQGGHSEQAVIDEIVHALEHQLELKTTVLNYRKDGTSYWNEVHISPVREVNGEVSHFIGVLQDITDKKSVEEQLTYRQTHDALTGCLNRDFFEERVEHDLLLAQRQQQMLVLYYIDIDNFKAVNDALGLAGGDALLKQIAERINELLDPGDTLARLAADEFALLVPEVANAEEAQRILLRLQGVFKKPFTVGQHALSITPSIGIAAYEPSRKLTLVPEASTLIQHGDMAMYQAKLNGRNTAHWFSQDISKQLSAKLLLRQELHDALEKQQLELYYQPILCANQQTVCSIESLIRWHHPTRGMVSPAEFIPLAEESGQIVAMGNWVLEQACHDITQMNKQRSKAISVAVNISPVQFIQPNFLQTVREIMQKTGVEPAHLELEITESVLMADEERAIDTIHTLDSMGIKVSLDDFGTGYSSLAYLRFLPVHKIKIDRSFVREIANSKRDNAILAGIIALAHQLDLTVVAEGVEVPVQAQLLREADCDLLQGFLYAKPQPLAQLRFDYYQR</sequence>
<feature type="domain" description="PAC" evidence="4">
    <location>
        <begin position="92"/>
        <end position="146"/>
    </location>
</feature>
<dbReference type="SMART" id="SM00052">
    <property type="entry name" value="EAL"/>
    <property type="match status" value="1"/>
</dbReference>
<dbReference type="RefSeq" id="WP_092836483.1">
    <property type="nucleotide sequence ID" value="NZ_FPCF01000001.1"/>
</dbReference>
<dbReference type="STRING" id="519452.SAMN04488139_0251"/>
<dbReference type="InterPro" id="IPR052155">
    <property type="entry name" value="Biofilm_reg_signaling"/>
</dbReference>
<feature type="domain" description="EAL" evidence="5">
    <location>
        <begin position="325"/>
        <end position="578"/>
    </location>
</feature>
<feature type="domain" description="GGDEF" evidence="6">
    <location>
        <begin position="178"/>
        <end position="316"/>
    </location>
</feature>
<keyword evidence="8" id="KW-1185">Reference proteome</keyword>
<evidence type="ECO:0000313" key="7">
    <source>
        <dbReference type="EMBL" id="RUO49046.1"/>
    </source>
</evidence>
<evidence type="ECO:0000259" key="5">
    <source>
        <dbReference type="PROSITE" id="PS50883"/>
    </source>
</evidence>
<organism evidence="7 8">
    <name type="scientific">Pseudidiomarina donghaiensis</name>
    <dbReference type="NCBI Taxonomy" id="519452"/>
    <lineage>
        <taxon>Bacteria</taxon>
        <taxon>Pseudomonadati</taxon>
        <taxon>Pseudomonadota</taxon>
        <taxon>Gammaproteobacteria</taxon>
        <taxon>Alteromonadales</taxon>
        <taxon>Idiomarinaceae</taxon>
        <taxon>Pseudidiomarina</taxon>
    </lineage>
</organism>
<keyword evidence="2" id="KW-0973">c-di-GMP</keyword>
<feature type="domain" description="PAS" evidence="3">
    <location>
        <begin position="18"/>
        <end position="86"/>
    </location>
</feature>
<dbReference type="SMART" id="SM00267">
    <property type="entry name" value="GGDEF"/>
    <property type="match status" value="1"/>
</dbReference>
<dbReference type="NCBIfam" id="TIGR00229">
    <property type="entry name" value="sensory_box"/>
    <property type="match status" value="1"/>
</dbReference>
<dbReference type="InterPro" id="IPR001610">
    <property type="entry name" value="PAC"/>
</dbReference>
<dbReference type="Pfam" id="PF00563">
    <property type="entry name" value="EAL"/>
    <property type="match status" value="1"/>
</dbReference>
<protein>
    <recommendedName>
        <fullName evidence="1">cyclic-guanylate-specific phosphodiesterase</fullName>
        <ecNumber evidence="1">3.1.4.52</ecNumber>
    </recommendedName>
</protein>
<dbReference type="NCBIfam" id="TIGR00254">
    <property type="entry name" value="GGDEF"/>
    <property type="match status" value="1"/>
</dbReference>
<dbReference type="InterPro" id="IPR035919">
    <property type="entry name" value="EAL_sf"/>
</dbReference>
<gene>
    <name evidence="7" type="ORF">CWE24_00590</name>
</gene>
<dbReference type="PROSITE" id="PS50113">
    <property type="entry name" value="PAC"/>
    <property type="match status" value="1"/>
</dbReference>
<dbReference type="SUPFAM" id="SSF55073">
    <property type="entry name" value="Nucleotide cyclase"/>
    <property type="match status" value="1"/>
</dbReference>
<dbReference type="GO" id="GO:0071111">
    <property type="term" value="F:cyclic-guanylate-specific phosphodiesterase activity"/>
    <property type="evidence" value="ECO:0007669"/>
    <property type="project" value="UniProtKB-EC"/>
</dbReference>
<dbReference type="Gene3D" id="3.30.450.20">
    <property type="entry name" value="PAS domain"/>
    <property type="match status" value="1"/>
</dbReference>
<dbReference type="PROSITE" id="PS50883">
    <property type="entry name" value="EAL"/>
    <property type="match status" value="1"/>
</dbReference>
<dbReference type="FunFam" id="3.20.20.450:FF:000001">
    <property type="entry name" value="Cyclic di-GMP phosphodiesterase yahA"/>
    <property type="match status" value="1"/>
</dbReference>
<evidence type="ECO:0000256" key="2">
    <source>
        <dbReference type="ARBA" id="ARBA00022636"/>
    </source>
</evidence>
<dbReference type="Proteomes" id="UP000286985">
    <property type="component" value="Unassembled WGS sequence"/>
</dbReference>
<dbReference type="SUPFAM" id="SSF55785">
    <property type="entry name" value="PYP-like sensor domain (PAS domain)"/>
    <property type="match status" value="1"/>
</dbReference>
<proteinExistence type="predicted"/>
<dbReference type="InterPro" id="IPR000014">
    <property type="entry name" value="PAS"/>
</dbReference>
<dbReference type="SMART" id="SM00086">
    <property type="entry name" value="PAC"/>
    <property type="match status" value="1"/>
</dbReference>
<accession>A0A432XK99</accession>
<dbReference type="InterPro" id="IPR035965">
    <property type="entry name" value="PAS-like_dom_sf"/>
</dbReference>
<dbReference type="PANTHER" id="PTHR44757:SF2">
    <property type="entry name" value="BIOFILM ARCHITECTURE MAINTENANCE PROTEIN MBAA"/>
    <property type="match status" value="1"/>
</dbReference>
<evidence type="ECO:0000259" key="3">
    <source>
        <dbReference type="PROSITE" id="PS50112"/>
    </source>
</evidence>
<evidence type="ECO:0000259" key="4">
    <source>
        <dbReference type="PROSITE" id="PS50113"/>
    </source>
</evidence>
<dbReference type="PANTHER" id="PTHR44757">
    <property type="entry name" value="DIGUANYLATE CYCLASE DGCP"/>
    <property type="match status" value="1"/>
</dbReference>